<dbReference type="Proteomes" id="UP001158576">
    <property type="component" value="Chromosome PAR"/>
</dbReference>
<dbReference type="PANTHER" id="PTHR23302:SF40">
    <property type="entry name" value="TRANSMEMBRANE CHANNEL-LIKE PROTEIN"/>
    <property type="match status" value="1"/>
</dbReference>
<feature type="transmembrane region" description="Helical" evidence="1">
    <location>
        <begin position="156"/>
        <end position="181"/>
    </location>
</feature>
<name>A0ABN7RHY1_OIKDI</name>
<keyword evidence="1" id="KW-0472">Membrane</keyword>
<dbReference type="InterPro" id="IPR038900">
    <property type="entry name" value="TMC"/>
</dbReference>
<evidence type="ECO:0000313" key="3">
    <source>
        <dbReference type="Proteomes" id="UP001158576"/>
    </source>
</evidence>
<sequence length="272" mass="31566">MTLACGFRRQKKREKEARKKNLKRARAASLGNAFSEIEQLLAFTVNPRADQEEDSEEVTIEKIEECQEMLKSLRSRPWPMTKKLQVLQEKRAVLLKFEGKLSKRGQQWEAIKRSVQNMKRSYDNFLTSLVPWDSRIKRVESYFGSSVTSFFTLLRWLCYINVCISVLTISFVTVPELLIGASQTELQYKSMSANEPEDFVDRAWDLGMVWGFSGQLKYSYLFYGFYTNQTYRSMAKFTHNDMDSKGYRIPLAYLLCTVGGLISALKIDKLIN</sequence>
<gene>
    <name evidence="2" type="ORF">OKIOD_LOCUS404</name>
</gene>
<feature type="transmembrane region" description="Helical" evidence="1">
    <location>
        <begin position="247"/>
        <end position="267"/>
    </location>
</feature>
<evidence type="ECO:0000313" key="2">
    <source>
        <dbReference type="EMBL" id="CAG5077928.1"/>
    </source>
</evidence>
<dbReference type="EMBL" id="OU015568">
    <property type="protein sequence ID" value="CAG5077928.1"/>
    <property type="molecule type" value="Genomic_DNA"/>
</dbReference>
<organism evidence="2 3">
    <name type="scientific">Oikopleura dioica</name>
    <name type="common">Tunicate</name>
    <dbReference type="NCBI Taxonomy" id="34765"/>
    <lineage>
        <taxon>Eukaryota</taxon>
        <taxon>Metazoa</taxon>
        <taxon>Chordata</taxon>
        <taxon>Tunicata</taxon>
        <taxon>Appendicularia</taxon>
        <taxon>Copelata</taxon>
        <taxon>Oikopleuridae</taxon>
        <taxon>Oikopleura</taxon>
    </lineage>
</organism>
<feature type="transmembrane region" description="Helical" evidence="1">
    <location>
        <begin position="207"/>
        <end position="226"/>
    </location>
</feature>
<accession>A0ABN7RHY1</accession>
<proteinExistence type="predicted"/>
<keyword evidence="1" id="KW-1133">Transmembrane helix</keyword>
<keyword evidence="3" id="KW-1185">Reference proteome</keyword>
<dbReference type="PANTHER" id="PTHR23302">
    <property type="entry name" value="TRANSMEMBRANE CHANNEL-RELATED"/>
    <property type="match status" value="1"/>
</dbReference>
<protein>
    <submittedName>
        <fullName evidence="2">Oidioi.mRNA.OKI2018_I69.PAR.g8846.t1.cds</fullName>
    </submittedName>
</protein>
<reference evidence="2 3" key="1">
    <citation type="submission" date="2021-04" db="EMBL/GenBank/DDBJ databases">
        <authorList>
            <person name="Bliznina A."/>
        </authorList>
    </citation>
    <scope>NUCLEOTIDE SEQUENCE [LARGE SCALE GENOMIC DNA]</scope>
</reference>
<evidence type="ECO:0000256" key="1">
    <source>
        <dbReference type="SAM" id="Phobius"/>
    </source>
</evidence>
<keyword evidence="1" id="KW-0812">Transmembrane</keyword>